<evidence type="ECO:0000313" key="3">
    <source>
        <dbReference type="Proteomes" id="UP000001549"/>
    </source>
</evidence>
<dbReference type="HOGENOM" id="CLU_1832227_0_0_11"/>
<evidence type="ECO:0000256" key="1">
    <source>
        <dbReference type="SAM" id="MobiDB-lite"/>
    </source>
</evidence>
<keyword evidence="3" id="KW-1185">Reference proteome</keyword>
<dbReference type="AlphaFoldDB" id="F8AZJ4"/>
<dbReference type="EMBL" id="CP002801">
    <property type="protein sequence ID" value="AEH08670.1"/>
    <property type="molecule type" value="Genomic_DNA"/>
</dbReference>
<protein>
    <submittedName>
        <fullName evidence="2">Uncharacterized protein</fullName>
    </submittedName>
</protein>
<name>F8AZJ4_9ACTN</name>
<accession>F8AZJ4</accession>
<evidence type="ECO:0000313" key="2">
    <source>
        <dbReference type="EMBL" id="AEH08670.1"/>
    </source>
</evidence>
<organism evidence="2 3">
    <name type="scientific">Candidatus Protofrankia datiscae</name>
    <dbReference type="NCBI Taxonomy" id="2716812"/>
    <lineage>
        <taxon>Bacteria</taxon>
        <taxon>Bacillati</taxon>
        <taxon>Actinomycetota</taxon>
        <taxon>Actinomycetes</taxon>
        <taxon>Frankiales</taxon>
        <taxon>Frankiaceae</taxon>
        <taxon>Protofrankia</taxon>
    </lineage>
</organism>
<sequence length="140" mass="14200">MRNDVEAVCPNLAQARVTAVGRVVNRADGPKRPSGVRNIYDHSSFVPGSGIAEALSGYGSPDSGVPAAGFLVDSGRGGAGRGGAGPGRSGRGGMLSVRFATRGARSRNRPFEPRQRRYGPAGFRVGGSGRVPAPAAVGAL</sequence>
<feature type="region of interest" description="Disordered" evidence="1">
    <location>
        <begin position="100"/>
        <end position="140"/>
    </location>
</feature>
<gene>
    <name evidence="2" type="ordered locus">FsymDg_1175</name>
</gene>
<dbReference type="Proteomes" id="UP000001549">
    <property type="component" value="Chromosome"/>
</dbReference>
<proteinExistence type="predicted"/>
<reference evidence="2 3" key="1">
    <citation type="submission" date="2011-05" db="EMBL/GenBank/DDBJ databases">
        <title>Complete sequence of chromosome of Frankia symbiont of Datisca glomerata.</title>
        <authorList>
            <consortium name="US DOE Joint Genome Institute"/>
            <person name="Lucas S."/>
            <person name="Han J."/>
            <person name="Lapidus A."/>
            <person name="Cheng J.-F."/>
            <person name="Goodwin L."/>
            <person name="Pitluck S."/>
            <person name="Peters L."/>
            <person name="Mikhailova N."/>
            <person name="Chertkov O."/>
            <person name="Teshima H."/>
            <person name="Han C."/>
            <person name="Tapia R."/>
            <person name="Land M."/>
            <person name="Hauser L."/>
            <person name="Kyrpides N."/>
            <person name="Ivanova N."/>
            <person name="Pagani I."/>
            <person name="Berry A."/>
            <person name="Pawlowski K."/>
            <person name="Persson T."/>
            <person name="Vanden Heuvel B."/>
            <person name="Benson D."/>
            <person name="Woyke T."/>
        </authorList>
    </citation>
    <scope>NUCLEOTIDE SEQUENCE [LARGE SCALE GENOMIC DNA]</scope>
    <source>
        <strain evidence="3">4085684</strain>
    </source>
</reference>
<dbReference type="KEGG" id="fsy:FsymDg_1175"/>